<feature type="compositionally biased region" description="Basic and acidic residues" evidence="3">
    <location>
        <begin position="16"/>
        <end position="27"/>
    </location>
</feature>
<dbReference type="PANTHER" id="PTHR48071">
    <property type="entry name" value="SRCR DOMAIN-CONTAINING PROTEIN"/>
    <property type="match status" value="1"/>
</dbReference>
<dbReference type="PANTHER" id="PTHR48071:SF28">
    <property type="entry name" value="SRCR DOMAIN-CONTAINING PROTEIN"/>
    <property type="match status" value="1"/>
</dbReference>
<dbReference type="SUPFAM" id="SSF56487">
    <property type="entry name" value="SRCR-like"/>
    <property type="match status" value="1"/>
</dbReference>
<feature type="domain" description="SRCR" evidence="4">
    <location>
        <begin position="198"/>
        <end position="235"/>
    </location>
</feature>
<comment type="caution">
    <text evidence="2">Lacks conserved residue(s) required for the propagation of feature annotation.</text>
</comment>
<evidence type="ECO:0000259" key="4">
    <source>
        <dbReference type="PROSITE" id="PS50287"/>
    </source>
</evidence>
<feature type="region of interest" description="Disordered" evidence="3">
    <location>
        <begin position="138"/>
        <end position="197"/>
    </location>
</feature>
<name>A0AAW0MJC9_9GOBI</name>
<evidence type="ECO:0000313" key="6">
    <source>
        <dbReference type="Proteomes" id="UP001460270"/>
    </source>
</evidence>
<dbReference type="Gene3D" id="3.10.250.10">
    <property type="entry name" value="SRCR-like domain"/>
    <property type="match status" value="1"/>
</dbReference>
<dbReference type="Proteomes" id="UP001460270">
    <property type="component" value="Unassembled WGS sequence"/>
</dbReference>
<dbReference type="PROSITE" id="PS50287">
    <property type="entry name" value="SRCR_2"/>
    <property type="match status" value="1"/>
</dbReference>
<keyword evidence="6" id="KW-1185">Reference proteome</keyword>
<reference evidence="6" key="1">
    <citation type="submission" date="2024-04" db="EMBL/GenBank/DDBJ databases">
        <title>Salinicola lusitanus LLJ914,a marine bacterium isolated from the Okinawa Trough.</title>
        <authorList>
            <person name="Li J."/>
        </authorList>
    </citation>
    <scope>NUCLEOTIDE SEQUENCE [LARGE SCALE GENOMIC DNA]</scope>
</reference>
<dbReference type="EMBL" id="JBBPFD010000049">
    <property type="protein sequence ID" value="KAK7880800.1"/>
    <property type="molecule type" value="Genomic_DNA"/>
</dbReference>
<dbReference type="Pfam" id="PF00530">
    <property type="entry name" value="SRCR"/>
    <property type="match status" value="1"/>
</dbReference>
<dbReference type="SMART" id="SM00202">
    <property type="entry name" value="SR"/>
    <property type="match status" value="1"/>
</dbReference>
<gene>
    <name evidence="5" type="ORF">WMY93_032563</name>
</gene>
<feature type="compositionally biased region" description="Polar residues" evidence="3">
    <location>
        <begin position="182"/>
        <end position="192"/>
    </location>
</feature>
<proteinExistence type="predicted"/>
<comment type="caution">
    <text evidence="5">The sequence shown here is derived from an EMBL/GenBank/DDBJ whole genome shotgun (WGS) entry which is preliminary data.</text>
</comment>
<feature type="compositionally biased region" description="Basic residues" evidence="3">
    <location>
        <begin position="139"/>
        <end position="148"/>
    </location>
</feature>
<evidence type="ECO:0000256" key="1">
    <source>
        <dbReference type="ARBA" id="ARBA00023157"/>
    </source>
</evidence>
<sequence>MAAAAAVRPGAGYPRTKTEICVHKTTDGKQSPAAKPGNSELETTLELQNDAHENVRAATAAVRLTALKEQRQRAPPGQAYGGAGSTEEQQQPPLCHRRRRRSDCICLLHGRHDLKRVHVSTRRGYGCRKLMQAEWSTVMKRRRPRSAKRSSAAKLAGQARPRKNNGGKLELSAREPRAHPSCKNQTANQSDPGSEGDVRLVNGNSFCSGRVEIFHQGQWGSVDNDGWDMNDARCVQAAGLWQGTKNTLFFHLWSWRTRVADLCEL</sequence>
<dbReference type="InterPro" id="IPR001190">
    <property type="entry name" value="SRCR"/>
</dbReference>
<dbReference type="AlphaFoldDB" id="A0AAW0MJC9"/>
<dbReference type="GO" id="GO:0016020">
    <property type="term" value="C:membrane"/>
    <property type="evidence" value="ECO:0007669"/>
    <property type="project" value="InterPro"/>
</dbReference>
<dbReference type="PRINTS" id="PR00258">
    <property type="entry name" value="SPERACTRCPTR"/>
</dbReference>
<keyword evidence="1" id="KW-1015">Disulfide bond</keyword>
<accession>A0AAW0MJC9</accession>
<evidence type="ECO:0000313" key="5">
    <source>
        <dbReference type="EMBL" id="KAK7880800.1"/>
    </source>
</evidence>
<feature type="region of interest" description="Disordered" evidence="3">
    <location>
        <begin position="1"/>
        <end position="40"/>
    </location>
</feature>
<evidence type="ECO:0000256" key="2">
    <source>
        <dbReference type="PROSITE-ProRule" id="PRU00196"/>
    </source>
</evidence>
<evidence type="ECO:0000256" key="3">
    <source>
        <dbReference type="SAM" id="MobiDB-lite"/>
    </source>
</evidence>
<organism evidence="5 6">
    <name type="scientific">Mugilogobius chulae</name>
    <name type="common">yellowstripe goby</name>
    <dbReference type="NCBI Taxonomy" id="88201"/>
    <lineage>
        <taxon>Eukaryota</taxon>
        <taxon>Metazoa</taxon>
        <taxon>Chordata</taxon>
        <taxon>Craniata</taxon>
        <taxon>Vertebrata</taxon>
        <taxon>Euteleostomi</taxon>
        <taxon>Actinopterygii</taxon>
        <taxon>Neopterygii</taxon>
        <taxon>Teleostei</taxon>
        <taxon>Neoteleostei</taxon>
        <taxon>Acanthomorphata</taxon>
        <taxon>Gobiaria</taxon>
        <taxon>Gobiiformes</taxon>
        <taxon>Gobioidei</taxon>
        <taxon>Gobiidae</taxon>
        <taxon>Gobionellinae</taxon>
        <taxon>Mugilogobius</taxon>
    </lineage>
</organism>
<dbReference type="InterPro" id="IPR036772">
    <property type="entry name" value="SRCR-like_dom_sf"/>
</dbReference>
<protein>
    <recommendedName>
        <fullName evidence="4">SRCR domain-containing protein</fullName>
    </recommendedName>
</protein>
<feature type="region of interest" description="Disordered" evidence="3">
    <location>
        <begin position="67"/>
        <end position="95"/>
    </location>
</feature>